<comment type="caution">
    <text evidence="14">The sequence shown here is derived from an EMBL/GenBank/DDBJ whole genome shotgun (WGS) entry which is preliminary data.</text>
</comment>
<keyword evidence="5" id="KW-0808">Transferase</keyword>
<feature type="chain" id="PRO_5021894030" description="Thiamine pyrimidine synthase" evidence="12">
    <location>
        <begin position="25"/>
        <end position="345"/>
    </location>
</feature>
<dbReference type="PROSITE" id="PS51257">
    <property type="entry name" value="PROKAR_LIPOPROTEIN"/>
    <property type="match status" value="1"/>
</dbReference>
<feature type="signal peptide" evidence="12">
    <location>
        <begin position="1"/>
        <end position="24"/>
    </location>
</feature>
<dbReference type="GO" id="GO:0046872">
    <property type="term" value="F:metal ion binding"/>
    <property type="evidence" value="ECO:0007669"/>
    <property type="project" value="UniProtKB-KW"/>
</dbReference>
<evidence type="ECO:0000256" key="6">
    <source>
        <dbReference type="ARBA" id="ARBA00022723"/>
    </source>
</evidence>
<dbReference type="Pfam" id="PF09084">
    <property type="entry name" value="NMT1"/>
    <property type="match status" value="1"/>
</dbReference>
<comment type="function">
    <text evidence="1">Responsible for the formation of the pyrimidine heterocycle in the thiamine biosynthesis pathway. Catalyzes the formation of hydroxymethylpyrimidine phosphate (HMP-P) from histidine and pyridoxal phosphate (PLP). The protein uses PLP and the active site histidine to form HMP-P, generating an inactive enzyme. The enzyme can only undergo a single turnover, which suggests it is a suicide enzyme.</text>
</comment>
<dbReference type="GO" id="GO:0009228">
    <property type="term" value="P:thiamine biosynthetic process"/>
    <property type="evidence" value="ECO:0007669"/>
    <property type="project" value="UniProtKB-KW"/>
</dbReference>
<evidence type="ECO:0000256" key="12">
    <source>
        <dbReference type="SAM" id="SignalP"/>
    </source>
</evidence>
<evidence type="ECO:0000256" key="9">
    <source>
        <dbReference type="ARBA" id="ARBA00023004"/>
    </source>
</evidence>
<dbReference type="InterPro" id="IPR015168">
    <property type="entry name" value="SsuA/THI5"/>
</dbReference>
<keyword evidence="7" id="KW-0663">Pyridoxal phosphate</keyword>
<evidence type="ECO:0000313" key="15">
    <source>
        <dbReference type="Proteomes" id="UP000316628"/>
    </source>
</evidence>
<name>A0A543JQR9_9PSEU</name>
<evidence type="ECO:0000256" key="2">
    <source>
        <dbReference type="ARBA" id="ARBA00004948"/>
    </source>
</evidence>
<evidence type="ECO:0000256" key="8">
    <source>
        <dbReference type="ARBA" id="ARBA00022977"/>
    </source>
</evidence>
<dbReference type="SUPFAM" id="SSF53850">
    <property type="entry name" value="Periplasmic binding protein-like II"/>
    <property type="match status" value="1"/>
</dbReference>
<comment type="pathway">
    <text evidence="2">Cofactor biosynthesis; thiamine diphosphate biosynthesis.</text>
</comment>
<comment type="similarity">
    <text evidence="3">Belongs to the NMT1/THI5 family.</text>
</comment>
<comment type="catalytic activity">
    <reaction evidence="11">
        <text>N(6)-(pyridoxal phosphate)-L-lysyl-[4-amino-5-hydroxymethyl-2-methylpyrimidine phosphate synthase] + L-histidyl-[4-amino-5-hydroxymethyl-2-methylpyrimidine phosphate synthase] + 2 Fe(3+) + 4 H2O = L-lysyl-[4-amino-5-hydroxymethyl-2-methylpyrimidine phosphate synthase] + (2S)-2-amino-5-hydroxy-4-oxopentanoyl-[4-amino-5-hydroxymethyl-2-methylpyrimidine phosphate synthase] + 4-amino-2-methyl-5-(phosphooxymethyl)pyrimidine + 3-oxopropanoate + 2 Fe(2+) + 2 H(+)</text>
        <dbReference type="Rhea" id="RHEA:65756"/>
        <dbReference type="Rhea" id="RHEA-COMP:16892"/>
        <dbReference type="Rhea" id="RHEA-COMP:16893"/>
        <dbReference type="Rhea" id="RHEA-COMP:16894"/>
        <dbReference type="Rhea" id="RHEA-COMP:16895"/>
        <dbReference type="ChEBI" id="CHEBI:15377"/>
        <dbReference type="ChEBI" id="CHEBI:15378"/>
        <dbReference type="ChEBI" id="CHEBI:29033"/>
        <dbReference type="ChEBI" id="CHEBI:29034"/>
        <dbReference type="ChEBI" id="CHEBI:29969"/>
        <dbReference type="ChEBI" id="CHEBI:29979"/>
        <dbReference type="ChEBI" id="CHEBI:33190"/>
        <dbReference type="ChEBI" id="CHEBI:58354"/>
        <dbReference type="ChEBI" id="CHEBI:143915"/>
        <dbReference type="ChEBI" id="CHEBI:157692"/>
    </reaction>
    <physiologicalReaction direction="left-to-right" evidence="11">
        <dbReference type="Rhea" id="RHEA:65757"/>
    </physiologicalReaction>
</comment>
<feature type="domain" description="SsuA/THI5-like" evidence="13">
    <location>
        <begin position="48"/>
        <end position="258"/>
    </location>
</feature>
<dbReference type="PANTHER" id="PTHR31528:SF1">
    <property type="entry name" value="4-AMINO-5-HYDROXYMETHYL-2-METHYLPYRIMIDINE PHOSPHATE SYNTHASE THI11-RELATED"/>
    <property type="match status" value="1"/>
</dbReference>
<dbReference type="AlphaFoldDB" id="A0A543JQR9"/>
<sequence>MRTFTRFGVTAVVALVAVALTACGSDGGGAQGGENRPKVRLALDWTPNVNHTGIFIAQKQGWFEEAGLDVELLPYNNTSPDTLVSSGAADFGISFQDSFSFSKASGADITSVMAIVQHWATAIAVRGDRTDIKTPADLDGKTYGGFGAAYEEPKMREVIKNAGGKGEFETIVLGTAAYEAVYAGEADFTEPFLNVEGVQADLRGTPFKTFSYTDFGFPDSYNVILVGKTPWLAENSDTAKKFVQAVQRGYQFAAEDPARGAALLAEADPAAFGEQEMVSRGVKMMAEEYLLDANGVVGPQTAEIWTGLSGFLYDSGVLAGPDGSPLTERPDFSTWFTNDYLAPSP</sequence>
<protein>
    <recommendedName>
        <fullName evidence="10">Thiamine pyrimidine synthase</fullName>
    </recommendedName>
</protein>
<evidence type="ECO:0000259" key="13">
    <source>
        <dbReference type="Pfam" id="PF09084"/>
    </source>
</evidence>
<dbReference type="InterPro" id="IPR027939">
    <property type="entry name" value="NMT1/THI5"/>
</dbReference>
<keyword evidence="15" id="KW-1185">Reference proteome</keyword>
<gene>
    <name evidence="14" type="ORF">FHX81_7675</name>
</gene>
<evidence type="ECO:0000256" key="3">
    <source>
        <dbReference type="ARBA" id="ARBA00009406"/>
    </source>
</evidence>
<proteinExistence type="inferred from homology"/>
<keyword evidence="12" id="KW-0732">Signal</keyword>
<organism evidence="14 15">
    <name type="scientific">Saccharothrix saharensis</name>
    <dbReference type="NCBI Taxonomy" id="571190"/>
    <lineage>
        <taxon>Bacteria</taxon>
        <taxon>Bacillati</taxon>
        <taxon>Actinomycetota</taxon>
        <taxon>Actinomycetes</taxon>
        <taxon>Pseudonocardiales</taxon>
        <taxon>Pseudonocardiaceae</taxon>
        <taxon>Saccharothrix</taxon>
    </lineage>
</organism>
<evidence type="ECO:0000256" key="7">
    <source>
        <dbReference type="ARBA" id="ARBA00022898"/>
    </source>
</evidence>
<dbReference type="OrthoDB" id="5348911at2"/>
<evidence type="ECO:0000256" key="10">
    <source>
        <dbReference type="ARBA" id="ARBA00033171"/>
    </source>
</evidence>
<dbReference type="GO" id="GO:0016740">
    <property type="term" value="F:transferase activity"/>
    <property type="evidence" value="ECO:0007669"/>
    <property type="project" value="UniProtKB-KW"/>
</dbReference>
<dbReference type="Proteomes" id="UP000316628">
    <property type="component" value="Unassembled WGS sequence"/>
</dbReference>
<accession>A0A543JQR9</accession>
<evidence type="ECO:0000256" key="4">
    <source>
        <dbReference type="ARBA" id="ARBA00011738"/>
    </source>
</evidence>
<keyword evidence="8" id="KW-0784">Thiamine biosynthesis</keyword>
<comment type="subunit">
    <text evidence="4">Homodimer.</text>
</comment>
<keyword evidence="9" id="KW-0408">Iron</keyword>
<evidence type="ECO:0000256" key="1">
    <source>
        <dbReference type="ARBA" id="ARBA00003469"/>
    </source>
</evidence>
<reference evidence="14 15" key="1">
    <citation type="submission" date="2019-06" db="EMBL/GenBank/DDBJ databases">
        <title>Sequencing the genomes of 1000 actinobacteria strains.</title>
        <authorList>
            <person name="Klenk H.-P."/>
        </authorList>
    </citation>
    <scope>NUCLEOTIDE SEQUENCE [LARGE SCALE GENOMIC DNA]</scope>
    <source>
        <strain evidence="14 15">DSM 45456</strain>
    </source>
</reference>
<dbReference type="RefSeq" id="WP_141983272.1">
    <property type="nucleotide sequence ID" value="NZ_VFPP01000001.1"/>
</dbReference>
<evidence type="ECO:0000256" key="5">
    <source>
        <dbReference type="ARBA" id="ARBA00022679"/>
    </source>
</evidence>
<evidence type="ECO:0000256" key="11">
    <source>
        <dbReference type="ARBA" id="ARBA00048179"/>
    </source>
</evidence>
<dbReference type="Gene3D" id="3.40.190.10">
    <property type="entry name" value="Periplasmic binding protein-like II"/>
    <property type="match status" value="2"/>
</dbReference>
<dbReference type="PANTHER" id="PTHR31528">
    <property type="entry name" value="4-AMINO-5-HYDROXYMETHYL-2-METHYLPYRIMIDINE PHOSPHATE SYNTHASE THI11-RELATED"/>
    <property type="match status" value="1"/>
</dbReference>
<keyword evidence="6" id="KW-0479">Metal-binding</keyword>
<evidence type="ECO:0000313" key="14">
    <source>
        <dbReference type="EMBL" id="TQM85202.1"/>
    </source>
</evidence>
<dbReference type="EMBL" id="VFPP01000001">
    <property type="protein sequence ID" value="TQM85202.1"/>
    <property type="molecule type" value="Genomic_DNA"/>
</dbReference>